<dbReference type="EMBL" id="AWXR01000057">
    <property type="protein sequence ID" value="ERM81237.1"/>
    <property type="molecule type" value="Genomic_DNA"/>
</dbReference>
<keyword evidence="1" id="KW-0812">Transmembrane</keyword>
<dbReference type="Proteomes" id="UP000016843">
    <property type="component" value="Unassembled WGS sequence"/>
</dbReference>
<gene>
    <name evidence="2" type="ORF">P872_09080</name>
</gene>
<keyword evidence="3" id="KW-1185">Reference proteome</keyword>
<evidence type="ECO:0000313" key="2">
    <source>
        <dbReference type="EMBL" id="ERM81237.1"/>
    </source>
</evidence>
<comment type="caution">
    <text evidence="2">The sequence shown here is derived from an EMBL/GenBank/DDBJ whole genome shotgun (WGS) entry which is preliminary data.</text>
</comment>
<sequence>MFLSFGIWVKSDELILLYYIYFQNYSIYTKYMEGITINIGYYLGFLSSSAFFWCLK</sequence>
<proteinExistence type="predicted"/>
<keyword evidence="1" id="KW-0472">Membrane</keyword>
<organism evidence="2 3">
    <name type="scientific">Rhodonellum psychrophilum GCM71 = DSM 17998</name>
    <dbReference type="NCBI Taxonomy" id="1123057"/>
    <lineage>
        <taxon>Bacteria</taxon>
        <taxon>Pseudomonadati</taxon>
        <taxon>Bacteroidota</taxon>
        <taxon>Cytophagia</taxon>
        <taxon>Cytophagales</taxon>
        <taxon>Cytophagaceae</taxon>
        <taxon>Rhodonellum</taxon>
    </lineage>
</organism>
<reference evidence="2 3" key="1">
    <citation type="journal article" date="2013" name="Genome Announc.">
        <title>Draft Genome Sequence of the Psychrophilic and Alkaliphilic Rhodonellum psychrophilum Strain GCM71T.</title>
        <authorList>
            <person name="Hauptmann A.L."/>
            <person name="Glaring M.A."/>
            <person name="Hallin P.F."/>
            <person name="Prieme A."/>
            <person name="Stougaard P."/>
        </authorList>
    </citation>
    <scope>NUCLEOTIDE SEQUENCE [LARGE SCALE GENOMIC DNA]</scope>
    <source>
        <strain evidence="2 3">GCM71</strain>
    </source>
</reference>
<protein>
    <submittedName>
        <fullName evidence="2">Uncharacterized protein</fullName>
    </submittedName>
</protein>
<evidence type="ECO:0000313" key="3">
    <source>
        <dbReference type="Proteomes" id="UP000016843"/>
    </source>
</evidence>
<accession>U5BZA0</accession>
<feature type="transmembrane region" description="Helical" evidence="1">
    <location>
        <begin position="35"/>
        <end position="55"/>
    </location>
</feature>
<evidence type="ECO:0000256" key="1">
    <source>
        <dbReference type="SAM" id="Phobius"/>
    </source>
</evidence>
<keyword evidence="1" id="KW-1133">Transmembrane helix</keyword>
<name>U5BZA0_9BACT</name>
<dbReference type="AlphaFoldDB" id="U5BZA0"/>